<dbReference type="SUPFAM" id="SSF55653">
    <property type="entry name" value="Ribosomal protein L9 C-domain"/>
    <property type="match status" value="1"/>
</dbReference>
<dbReference type="NCBIfam" id="TIGR00158">
    <property type="entry name" value="L9"/>
    <property type="match status" value="1"/>
</dbReference>
<dbReference type="PANTHER" id="PTHR21368">
    <property type="entry name" value="50S RIBOSOMAL PROTEIN L9"/>
    <property type="match status" value="1"/>
</dbReference>
<keyword evidence="4 7" id="KW-0689">Ribosomal protein</keyword>
<evidence type="ECO:0000256" key="7">
    <source>
        <dbReference type="HAMAP-Rule" id="MF_00503"/>
    </source>
</evidence>
<dbReference type="Pfam" id="PF03948">
    <property type="entry name" value="Ribosomal_L9_C"/>
    <property type="match status" value="1"/>
</dbReference>
<comment type="function">
    <text evidence="7">Binds to the 23S rRNA.</text>
</comment>
<sequence>MPATIQVILQQDVPNVGSSGELVKVRPGFARNYLLPRQLAVPATIAQVHRVEHEKAVALAKAEKLKKESRELAQKLSALQITIARAVGEDDKLFGSVTAKEIHAAVEAQGITFDRKKMQLAEPLKQLGAVEIPVKLLSDVVATLKVEVVKK</sequence>
<protein>
    <recommendedName>
        <fullName evidence="6 7">Large ribosomal subunit protein bL9</fullName>
    </recommendedName>
</protein>
<accession>A0ABZ2LP90</accession>
<feature type="domain" description="Ribosomal protein L9" evidence="9">
    <location>
        <begin position="17"/>
        <end position="44"/>
    </location>
</feature>
<name>A0ABZ2LP90_9BACT</name>
<keyword evidence="2 7" id="KW-0699">rRNA-binding</keyword>
<evidence type="ECO:0000313" key="11">
    <source>
        <dbReference type="Proteomes" id="UP001370348"/>
    </source>
</evidence>
<feature type="coiled-coil region" evidence="8">
    <location>
        <begin position="48"/>
        <end position="82"/>
    </location>
</feature>
<evidence type="ECO:0000256" key="2">
    <source>
        <dbReference type="ARBA" id="ARBA00022730"/>
    </source>
</evidence>
<dbReference type="PROSITE" id="PS00651">
    <property type="entry name" value="RIBOSOMAL_L9"/>
    <property type="match status" value="1"/>
</dbReference>
<keyword evidence="5 7" id="KW-0687">Ribonucleoprotein</keyword>
<dbReference type="Gene3D" id="3.40.5.10">
    <property type="entry name" value="Ribosomal protein L9, N-terminal domain"/>
    <property type="match status" value="1"/>
</dbReference>
<keyword evidence="3 7" id="KW-0694">RNA-binding</keyword>
<dbReference type="HAMAP" id="MF_00503">
    <property type="entry name" value="Ribosomal_bL9"/>
    <property type="match status" value="1"/>
</dbReference>
<dbReference type="GO" id="GO:0005840">
    <property type="term" value="C:ribosome"/>
    <property type="evidence" value="ECO:0007669"/>
    <property type="project" value="UniProtKB-KW"/>
</dbReference>
<evidence type="ECO:0000256" key="1">
    <source>
        <dbReference type="ARBA" id="ARBA00010605"/>
    </source>
</evidence>
<dbReference type="InterPro" id="IPR009027">
    <property type="entry name" value="Ribosomal_bL9/RNase_H1_N"/>
</dbReference>
<dbReference type="Gene3D" id="3.10.430.100">
    <property type="entry name" value="Ribosomal protein L9, C-terminal domain"/>
    <property type="match status" value="1"/>
</dbReference>
<evidence type="ECO:0000256" key="4">
    <source>
        <dbReference type="ARBA" id="ARBA00022980"/>
    </source>
</evidence>
<proteinExistence type="inferred from homology"/>
<gene>
    <name evidence="7 10" type="primary">rplI</name>
    <name evidence="10" type="ORF">LZC94_24360</name>
</gene>
<evidence type="ECO:0000313" key="10">
    <source>
        <dbReference type="EMBL" id="WXB11006.1"/>
    </source>
</evidence>
<keyword evidence="11" id="KW-1185">Reference proteome</keyword>
<evidence type="ECO:0000256" key="6">
    <source>
        <dbReference type="ARBA" id="ARBA00035292"/>
    </source>
</evidence>
<dbReference type="Proteomes" id="UP001370348">
    <property type="component" value="Chromosome"/>
</dbReference>
<dbReference type="InterPro" id="IPR020069">
    <property type="entry name" value="Ribosomal_bL9_C"/>
</dbReference>
<dbReference type="InterPro" id="IPR020594">
    <property type="entry name" value="Ribosomal_bL9_bac/chp"/>
</dbReference>
<dbReference type="SUPFAM" id="SSF55658">
    <property type="entry name" value="L9 N-domain-like"/>
    <property type="match status" value="1"/>
</dbReference>
<dbReference type="EMBL" id="CP089984">
    <property type="protein sequence ID" value="WXB11006.1"/>
    <property type="molecule type" value="Genomic_DNA"/>
</dbReference>
<evidence type="ECO:0000256" key="5">
    <source>
        <dbReference type="ARBA" id="ARBA00023274"/>
    </source>
</evidence>
<evidence type="ECO:0000259" key="9">
    <source>
        <dbReference type="PROSITE" id="PS00651"/>
    </source>
</evidence>
<dbReference type="InterPro" id="IPR000244">
    <property type="entry name" value="Ribosomal_bL9"/>
</dbReference>
<reference evidence="10 11" key="1">
    <citation type="submission" date="2021-12" db="EMBL/GenBank/DDBJ databases">
        <title>Discovery of the Pendulisporaceae a myxobacterial family with distinct sporulation behavior and unique specialized metabolism.</title>
        <authorList>
            <person name="Garcia R."/>
            <person name="Popoff A."/>
            <person name="Bader C.D."/>
            <person name="Loehr J."/>
            <person name="Walesch S."/>
            <person name="Walt C."/>
            <person name="Boldt J."/>
            <person name="Bunk B."/>
            <person name="Haeckl F.J.F.P.J."/>
            <person name="Gunesch A.P."/>
            <person name="Birkelbach J."/>
            <person name="Nuebel U."/>
            <person name="Pietschmann T."/>
            <person name="Bach T."/>
            <person name="Mueller R."/>
        </authorList>
    </citation>
    <scope>NUCLEOTIDE SEQUENCE [LARGE SCALE GENOMIC DNA]</scope>
    <source>
        <strain evidence="10 11">MSr11954</strain>
    </source>
</reference>
<dbReference type="InterPro" id="IPR036935">
    <property type="entry name" value="Ribosomal_bL9_N_sf"/>
</dbReference>
<evidence type="ECO:0000256" key="3">
    <source>
        <dbReference type="ARBA" id="ARBA00022884"/>
    </source>
</evidence>
<dbReference type="Pfam" id="PF01281">
    <property type="entry name" value="Ribosomal_L9_N"/>
    <property type="match status" value="1"/>
</dbReference>
<evidence type="ECO:0000256" key="8">
    <source>
        <dbReference type="SAM" id="Coils"/>
    </source>
</evidence>
<organism evidence="10 11">
    <name type="scientific">Pendulispora albinea</name>
    <dbReference type="NCBI Taxonomy" id="2741071"/>
    <lineage>
        <taxon>Bacteria</taxon>
        <taxon>Pseudomonadati</taxon>
        <taxon>Myxococcota</taxon>
        <taxon>Myxococcia</taxon>
        <taxon>Myxococcales</taxon>
        <taxon>Sorangiineae</taxon>
        <taxon>Pendulisporaceae</taxon>
        <taxon>Pendulispora</taxon>
    </lineage>
</organism>
<dbReference type="InterPro" id="IPR020070">
    <property type="entry name" value="Ribosomal_bL9_N"/>
</dbReference>
<dbReference type="InterPro" id="IPR036791">
    <property type="entry name" value="Ribosomal_bL9_C_sf"/>
</dbReference>
<keyword evidence="8" id="KW-0175">Coiled coil</keyword>
<comment type="similarity">
    <text evidence="1 7">Belongs to the bacterial ribosomal protein bL9 family.</text>
</comment>